<evidence type="ECO:0000256" key="1">
    <source>
        <dbReference type="SAM" id="MobiDB-lite"/>
    </source>
</evidence>
<dbReference type="Gene3D" id="3.40.50.1820">
    <property type="entry name" value="alpha/beta hydrolase"/>
    <property type="match status" value="1"/>
</dbReference>
<gene>
    <name evidence="2" type="ORF">GCM10007924_09310</name>
</gene>
<feature type="region of interest" description="Disordered" evidence="1">
    <location>
        <begin position="14"/>
        <end position="35"/>
    </location>
</feature>
<evidence type="ECO:0000313" key="2">
    <source>
        <dbReference type="EMBL" id="GLQ05710.1"/>
    </source>
</evidence>
<comment type="caution">
    <text evidence="2">The sequence shown here is derived from an EMBL/GenBank/DDBJ whole genome shotgun (WGS) entry which is preliminary data.</text>
</comment>
<reference evidence="2" key="1">
    <citation type="journal article" date="2014" name="Int. J. Syst. Evol. Microbiol.">
        <title>Complete genome of a new Firmicutes species belonging to the dominant human colonic microbiota ('Ruminococcus bicirculans') reveals two chromosomes and a selective capacity to utilize plant glucans.</title>
        <authorList>
            <consortium name="NISC Comparative Sequencing Program"/>
            <person name="Wegmann U."/>
            <person name="Louis P."/>
            <person name="Goesmann A."/>
            <person name="Henrissat B."/>
            <person name="Duncan S.H."/>
            <person name="Flint H.J."/>
        </authorList>
    </citation>
    <scope>NUCLEOTIDE SEQUENCE</scope>
    <source>
        <strain evidence="2">NBRC 103408</strain>
    </source>
</reference>
<dbReference type="EMBL" id="BSNF01000001">
    <property type="protein sequence ID" value="GLQ05710.1"/>
    <property type="molecule type" value="Genomic_DNA"/>
</dbReference>
<reference evidence="2" key="2">
    <citation type="submission" date="2023-01" db="EMBL/GenBank/DDBJ databases">
        <title>Draft genome sequence of Sneathiella chinensis strain NBRC 103408.</title>
        <authorList>
            <person name="Sun Q."/>
            <person name="Mori K."/>
        </authorList>
    </citation>
    <scope>NUCLEOTIDE SEQUENCE</scope>
    <source>
        <strain evidence="2">NBRC 103408</strain>
    </source>
</reference>
<name>A0ABQ5U3E6_9PROT</name>
<accession>A0ABQ5U3E6</accession>
<proteinExistence type="predicted"/>
<sequence>MLLMLAVLLPACGGGGTHRTETRPWGPGPMDDLSDPEREWRNALVVLPLRGSAGSMITVNDGGLAFGALTGASHATRWPVIVLIAGCERPVSPRLMRALAEQGYVTFAPDSRARLRQPLHCEGEVLSDLDRATRNLAPRQATINYTFQKLQAQDWVDTDRMFLIGERDGAAAVATLSGAGIAGRVLAEWDCLPTDAGHGADRVATSAASGIRNAAVAPVFAVTSAVVPTHAGDCSPFLGDSPHSAVLALHAKHSPDVLTEPVVFTELLKFLDRRIFR</sequence>
<dbReference type="SUPFAM" id="SSF53474">
    <property type="entry name" value="alpha/beta-Hydrolases"/>
    <property type="match status" value="1"/>
</dbReference>
<evidence type="ECO:0000313" key="3">
    <source>
        <dbReference type="Proteomes" id="UP001161409"/>
    </source>
</evidence>
<dbReference type="InterPro" id="IPR029058">
    <property type="entry name" value="AB_hydrolase_fold"/>
</dbReference>
<organism evidence="2 3">
    <name type="scientific">Sneathiella chinensis</name>
    <dbReference type="NCBI Taxonomy" id="349750"/>
    <lineage>
        <taxon>Bacteria</taxon>
        <taxon>Pseudomonadati</taxon>
        <taxon>Pseudomonadota</taxon>
        <taxon>Alphaproteobacteria</taxon>
        <taxon>Sneathiellales</taxon>
        <taxon>Sneathiellaceae</taxon>
        <taxon>Sneathiella</taxon>
    </lineage>
</organism>
<protein>
    <recommendedName>
        <fullName evidence="4">Alpha/beta hydrolase</fullName>
    </recommendedName>
</protein>
<keyword evidence="3" id="KW-1185">Reference proteome</keyword>
<evidence type="ECO:0008006" key="4">
    <source>
        <dbReference type="Google" id="ProtNLM"/>
    </source>
</evidence>
<dbReference type="Proteomes" id="UP001161409">
    <property type="component" value="Unassembled WGS sequence"/>
</dbReference>